<keyword evidence="2" id="KW-1185">Reference proteome</keyword>
<dbReference type="Proteomes" id="UP000250078">
    <property type="component" value="Unassembled WGS sequence"/>
</dbReference>
<proteinExistence type="predicted"/>
<dbReference type="EMBL" id="KV748252">
    <property type="protein sequence ID" value="OCK87968.1"/>
    <property type="molecule type" value="Genomic_DNA"/>
</dbReference>
<accession>A0ACC8EP29</accession>
<sequence length="316" mass="33172">MSSTPTPYKPSPLSFNSPRTSPFRRPKSPLAPSPSTVRATTPTSSPLKPSTPSNLSPEKTLQTPLRHTTTPSASNNPPPAWLTTRGTTTTPEVPTSPTRSGTAALTASPNYPNPSRASATTPTNTHTPRQSSLTLATNGDPLTQIPPALLHSMRESFSVLDRSNAGAITAADVADMLSQLGLDSSPSSLSSYFPSSQTINLATYLHTLSALLAPLSQPSELNAAFAAFDDDDSGQIDLVELKDALLHTVPEAGEKRLTEREIEKVVEGFSSRRAFGKGSRNMGGAGRGEVFRYGEFMASVNGGGLGGENGKGVDVI</sequence>
<organism evidence="1 2">
    <name type="scientific">Cenococcum geophilum 1.58</name>
    <dbReference type="NCBI Taxonomy" id="794803"/>
    <lineage>
        <taxon>Eukaryota</taxon>
        <taxon>Fungi</taxon>
        <taxon>Dikarya</taxon>
        <taxon>Ascomycota</taxon>
        <taxon>Pezizomycotina</taxon>
        <taxon>Dothideomycetes</taxon>
        <taxon>Pleosporomycetidae</taxon>
        <taxon>Gloniales</taxon>
        <taxon>Gloniaceae</taxon>
        <taxon>Cenococcum</taxon>
    </lineage>
</organism>
<name>A0ACC8EP29_9PEZI</name>
<protein>
    <submittedName>
        <fullName evidence="1">Uncharacterized protein</fullName>
    </submittedName>
</protein>
<evidence type="ECO:0000313" key="1">
    <source>
        <dbReference type="EMBL" id="OCK87968.1"/>
    </source>
</evidence>
<evidence type="ECO:0000313" key="2">
    <source>
        <dbReference type="Proteomes" id="UP000250078"/>
    </source>
</evidence>
<gene>
    <name evidence="1" type="ORF">K441DRAFT_622067</name>
</gene>
<reference evidence="1 2" key="1">
    <citation type="journal article" date="2016" name="Nat. Commun.">
        <title>Ectomycorrhizal ecology is imprinted in the genome of the dominant symbiotic fungus Cenococcum geophilum.</title>
        <authorList>
            <consortium name="DOE Joint Genome Institute"/>
            <person name="Peter M."/>
            <person name="Kohler A."/>
            <person name="Ohm R.A."/>
            <person name="Kuo A."/>
            <person name="Krutzmann J."/>
            <person name="Morin E."/>
            <person name="Arend M."/>
            <person name="Barry K.W."/>
            <person name="Binder M."/>
            <person name="Choi C."/>
            <person name="Clum A."/>
            <person name="Copeland A."/>
            <person name="Grisel N."/>
            <person name="Haridas S."/>
            <person name="Kipfer T."/>
            <person name="LaButti K."/>
            <person name="Lindquist E."/>
            <person name="Lipzen A."/>
            <person name="Maire R."/>
            <person name="Meier B."/>
            <person name="Mihaltcheva S."/>
            <person name="Molinier V."/>
            <person name="Murat C."/>
            <person name="Poggeler S."/>
            <person name="Quandt C.A."/>
            <person name="Sperisen C."/>
            <person name="Tritt A."/>
            <person name="Tisserant E."/>
            <person name="Crous P.W."/>
            <person name="Henrissat B."/>
            <person name="Nehls U."/>
            <person name="Egli S."/>
            <person name="Spatafora J.W."/>
            <person name="Grigoriev I.V."/>
            <person name="Martin F.M."/>
        </authorList>
    </citation>
    <scope>NUCLEOTIDE SEQUENCE [LARGE SCALE GENOMIC DNA]</scope>
    <source>
        <strain evidence="1 2">1.58</strain>
    </source>
</reference>